<organism evidence="2 3">
    <name type="scientific">Rhizobium mongolense</name>
    <dbReference type="NCBI Taxonomy" id="57676"/>
    <lineage>
        <taxon>Bacteria</taxon>
        <taxon>Pseudomonadati</taxon>
        <taxon>Pseudomonadota</taxon>
        <taxon>Alphaproteobacteria</taxon>
        <taxon>Hyphomicrobiales</taxon>
        <taxon>Rhizobiaceae</taxon>
        <taxon>Rhizobium/Agrobacterium group</taxon>
        <taxon>Rhizobium</taxon>
    </lineage>
</organism>
<evidence type="ECO:0000313" key="3">
    <source>
        <dbReference type="Proteomes" id="UP000551353"/>
    </source>
</evidence>
<sequence>MRSCPACAAGGVAAAAKRNCGHAGRCPQPPRSSNSNPEQSIAG</sequence>
<protein>
    <submittedName>
        <fullName evidence="2">Uncharacterized protein</fullName>
    </submittedName>
</protein>
<dbReference type="Proteomes" id="UP000551353">
    <property type="component" value="Unassembled WGS sequence"/>
</dbReference>
<proteinExistence type="predicted"/>
<name>A0ABR6IG66_9HYPH</name>
<dbReference type="EMBL" id="JACIFX010000001">
    <property type="protein sequence ID" value="MBB4226638.1"/>
    <property type="molecule type" value="Genomic_DNA"/>
</dbReference>
<gene>
    <name evidence="2" type="ORF">GGD56_000458</name>
</gene>
<feature type="compositionally biased region" description="Polar residues" evidence="1">
    <location>
        <begin position="31"/>
        <end position="43"/>
    </location>
</feature>
<evidence type="ECO:0000256" key="1">
    <source>
        <dbReference type="SAM" id="MobiDB-lite"/>
    </source>
</evidence>
<comment type="caution">
    <text evidence="2">The sequence shown here is derived from an EMBL/GenBank/DDBJ whole genome shotgun (WGS) entry which is preliminary data.</text>
</comment>
<evidence type="ECO:0000313" key="2">
    <source>
        <dbReference type="EMBL" id="MBB4226638.1"/>
    </source>
</evidence>
<feature type="region of interest" description="Disordered" evidence="1">
    <location>
        <begin position="22"/>
        <end position="43"/>
    </location>
</feature>
<keyword evidence="3" id="KW-1185">Reference proteome</keyword>
<accession>A0ABR6IG66</accession>
<reference evidence="2 3" key="1">
    <citation type="submission" date="2020-08" db="EMBL/GenBank/DDBJ databases">
        <title>Genomic Encyclopedia of Type Strains, Phase IV (KMG-V): Genome sequencing to study the core and pangenomes of soil and plant-associated prokaryotes.</title>
        <authorList>
            <person name="Whitman W."/>
        </authorList>
    </citation>
    <scope>NUCLEOTIDE SEQUENCE [LARGE SCALE GENOMIC DNA]</scope>
    <source>
        <strain evidence="2 3">SEMIA 4087</strain>
    </source>
</reference>